<dbReference type="GO" id="GO:0016301">
    <property type="term" value="F:kinase activity"/>
    <property type="evidence" value="ECO:0007669"/>
    <property type="project" value="UniProtKB-KW"/>
</dbReference>
<dbReference type="Proteomes" id="UP000538075">
    <property type="component" value="Unassembled WGS sequence"/>
</dbReference>
<evidence type="ECO:0000313" key="2">
    <source>
        <dbReference type="Proteomes" id="UP000538075"/>
    </source>
</evidence>
<dbReference type="EMBL" id="VDFG01000403">
    <property type="protein sequence ID" value="MBA4465406.1"/>
    <property type="molecule type" value="Genomic_DNA"/>
</dbReference>
<reference evidence="1 2" key="1">
    <citation type="journal article" date="2020" name="J. Appl. Phycol.">
        <title>Morphological changes and genome evolution in Raphidiopsis raciborskii CS-506 after 23 years in culture.</title>
        <authorList>
            <person name="Willis A."/>
            <person name="Bent S.J."/>
            <person name="Jameson I.D."/>
        </authorList>
    </citation>
    <scope>NUCLEOTIDE SEQUENCE [LARGE SCALE GENOMIC DNA]</scope>
    <source>
        <strain evidence="1 2">CS-506_A</strain>
    </source>
</reference>
<gene>
    <name evidence="1" type="ORF">FHK98_06745</name>
</gene>
<evidence type="ECO:0000313" key="1">
    <source>
        <dbReference type="EMBL" id="MBA4465406.1"/>
    </source>
</evidence>
<keyword evidence="1" id="KW-0418">Kinase</keyword>
<feature type="non-terminal residue" evidence="1">
    <location>
        <position position="241"/>
    </location>
</feature>
<dbReference type="AlphaFoldDB" id="A0A838WIE4"/>
<keyword evidence="1" id="KW-0670">Pyruvate</keyword>
<accession>A0A838WIE4</accession>
<organism evidence="1 2">
    <name type="scientific">Cylindrospermopsis raciborskii CS-506_A</name>
    <dbReference type="NCBI Taxonomy" id="2585140"/>
    <lineage>
        <taxon>Bacteria</taxon>
        <taxon>Bacillati</taxon>
        <taxon>Cyanobacteriota</taxon>
        <taxon>Cyanophyceae</taxon>
        <taxon>Nostocales</taxon>
        <taxon>Aphanizomenonaceae</taxon>
        <taxon>Cylindrospermopsis</taxon>
    </lineage>
</organism>
<keyword evidence="1" id="KW-0808">Transferase</keyword>
<sequence length="241" mass="26752">PITTLVPIWTRKIAAEVIPGVIRPLTWSINLPLTCGVWGKLFTIVLGESASGLDFTKMATLHYSRAYFNASLLGEVFLAMGLPPESLEFLTRGGKISRPPLASTFKNLPGLLKLLQREIALEKQFKLDYSRLFLPGMTQLANESLGELSPSQLLNRVDQILDLLEKVTYYSILSPLSAAIRQKLFRVKDEEIDHSNAPEISSLHSLQRLAIAAKDLLPDLEPQRVFDQLAQTTSGQGIVEE</sequence>
<proteinExistence type="predicted"/>
<name>A0A838WIE4_9CYAN</name>
<comment type="caution">
    <text evidence="1">The sequence shown here is derived from an EMBL/GenBank/DDBJ whole genome shotgun (WGS) entry which is preliminary data.</text>
</comment>
<feature type="non-terminal residue" evidence="1">
    <location>
        <position position="1"/>
    </location>
</feature>
<protein>
    <submittedName>
        <fullName evidence="1">Pyruvate phosphate dikinase PEP/pyruvate-binding protein</fullName>
    </submittedName>
</protein>